<dbReference type="PANTHER" id="PTHR33408">
    <property type="entry name" value="TRANSPOSASE"/>
    <property type="match status" value="1"/>
</dbReference>
<name>A0A6N3HZ91_CLOSY</name>
<accession>A0A6N3HZ91</accession>
<gene>
    <name evidence="4" type="ORF">CSLFYP84_04553</name>
</gene>
<proteinExistence type="predicted"/>
<dbReference type="NCBIfam" id="NF033551">
    <property type="entry name" value="transpos_IS1182"/>
    <property type="match status" value="1"/>
</dbReference>
<organism evidence="4">
    <name type="scientific">Clostridium symbiosum</name>
    <name type="common">Bacteroides symbiosus</name>
    <dbReference type="NCBI Taxonomy" id="1512"/>
    <lineage>
        <taxon>Bacteria</taxon>
        <taxon>Bacillati</taxon>
        <taxon>Bacillota</taxon>
        <taxon>Clostridia</taxon>
        <taxon>Lachnospirales</taxon>
        <taxon>Lachnospiraceae</taxon>
        <taxon>Otoolea</taxon>
    </lineage>
</organism>
<sequence length="492" mass="58404">MMGKKDYSERSQMEIVSLEELVPKNHLVRKIEDAMDFSFIYDEVKELYSDFGRESIDPVVLVKIAMLQYIFGIPSMRQAIREIEVNIAYRWFLGYGMYESIPHFSTYGKNYSRRFEGTGLFEKIFVRVLAEVDACGFLDMEQVFIDGTHIKANANSHKYEEQVFLKEARHYEKELQEEIKKDREAHGKKPHKEKEVLPEEGKRKVSTTDPDSGWFHKGEHKQVFAYSANTCCDKNNYILDFTVTAGNVHDSTSFWELYKRMKIIEGATYYVLDAGYKIPAIARQLIEDKKIPVMPYKRPMTKKGFFKKYEYVYDEYYDCYLCPNHQVLTYRTTNREGYREYKSDGKKCKDCPYQSQCTGSKDHVKVITRHVWENYMEQVEEIRHTKGIKEIYQQRKQTIERVFADAKEKHGMRYTQYRGIAKIKMELNLLFACMNLKKMAIWKWRKKWGAKYNSLNTLFYRKMVFIIRDITAKWFQGIAPETILSTVWPLTL</sequence>
<dbReference type="EMBL" id="CACRUA010000081">
    <property type="protein sequence ID" value="VYU82095.1"/>
    <property type="molecule type" value="Genomic_DNA"/>
</dbReference>
<protein>
    <submittedName>
        <fullName evidence="4">Transposase DDE domain protein</fullName>
    </submittedName>
</protein>
<dbReference type="Pfam" id="PF05598">
    <property type="entry name" value="DUF772"/>
    <property type="match status" value="1"/>
</dbReference>
<dbReference type="InterPro" id="IPR047629">
    <property type="entry name" value="IS1182_transpos"/>
</dbReference>
<dbReference type="RefSeq" id="WP_156685039.1">
    <property type="nucleotide sequence ID" value="NZ_CACRUA010000081.1"/>
</dbReference>
<feature type="domain" description="Transposase InsH N-terminal" evidence="2">
    <location>
        <begin position="17"/>
        <end position="113"/>
    </location>
</feature>
<dbReference type="InterPro" id="IPR025668">
    <property type="entry name" value="Tnp_DDE_dom"/>
</dbReference>
<dbReference type="InterPro" id="IPR008490">
    <property type="entry name" value="Transposase_InsH_N"/>
</dbReference>
<feature type="region of interest" description="Disordered" evidence="1">
    <location>
        <begin position="180"/>
        <end position="211"/>
    </location>
</feature>
<evidence type="ECO:0000313" key="4">
    <source>
        <dbReference type="EMBL" id="VYU82095.1"/>
    </source>
</evidence>
<dbReference type="Pfam" id="PF13751">
    <property type="entry name" value="DDE_Tnp_1_6"/>
    <property type="match status" value="1"/>
</dbReference>
<dbReference type="PANTHER" id="PTHR33408:SF2">
    <property type="entry name" value="TRANSPOSASE DDE DOMAIN-CONTAINING PROTEIN"/>
    <property type="match status" value="1"/>
</dbReference>
<evidence type="ECO:0000256" key="1">
    <source>
        <dbReference type="SAM" id="MobiDB-lite"/>
    </source>
</evidence>
<dbReference type="AlphaFoldDB" id="A0A6N3HZ91"/>
<reference evidence="4" key="1">
    <citation type="submission" date="2019-11" db="EMBL/GenBank/DDBJ databases">
        <authorList>
            <person name="Feng L."/>
        </authorList>
    </citation>
    <scope>NUCLEOTIDE SEQUENCE</scope>
    <source>
        <strain evidence="4">CsymbiosumLFYP84</strain>
    </source>
</reference>
<evidence type="ECO:0000259" key="3">
    <source>
        <dbReference type="Pfam" id="PF13751"/>
    </source>
</evidence>
<evidence type="ECO:0000259" key="2">
    <source>
        <dbReference type="Pfam" id="PF05598"/>
    </source>
</evidence>
<feature type="domain" description="Transposase DDE" evidence="3">
    <location>
        <begin position="321"/>
        <end position="440"/>
    </location>
</feature>
<feature type="compositionally biased region" description="Basic and acidic residues" evidence="1">
    <location>
        <begin position="180"/>
        <end position="203"/>
    </location>
</feature>